<name>A0AAD9FVX4_PAPLA</name>
<evidence type="ECO:0000313" key="3">
    <source>
        <dbReference type="Proteomes" id="UP001182556"/>
    </source>
</evidence>
<gene>
    <name evidence="2" type="ORF">DB88DRAFT_15526</name>
</gene>
<reference evidence="2" key="1">
    <citation type="submission" date="2023-02" db="EMBL/GenBank/DDBJ databases">
        <title>Identification and recombinant expression of a fungal hydrolase from Papiliotrema laurentii that hydrolyzes apple cutin and clears colloidal polyester polyurethane.</title>
        <authorList>
            <consortium name="DOE Joint Genome Institute"/>
            <person name="Roman V.A."/>
            <person name="Bojanowski C."/>
            <person name="Crable B.R."/>
            <person name="Wagner D.N."/>
            <person name="Hung C.S."/>
            <person name="Nadeau L.J."/>
            <person name="Schratz L."/>
            <person name="Haridas S."/>
            <person name="Pangilinan J."/>
            <person name="Lipzen A."/>
            <person name="Na H."/>
            <person name="Yan M."/>
            <person name="Ng V."/>
            <person name="Grigoriev I.V."/>
            <person name="Spatafora J.W."/>
            <person name="Barlow D."/>
            <person name="Biffinger J."/>
            <person name="Kelley-Loughnane N."/>
            <person name="Varaljay V.A."/>
            <person name="Crookes-Goodson W.J."/>
        </authorList>
    </citation>
    <scope>NUCLEOTIDE SEQUENCE</scope>
    <source>
        <strain evidence="2">5307AH</strain>
    </source>
</reference>
<proteinExistence type="predicted"/>
<comment type="caution">
    <text evidence="2">The sequence shown here is derived from an EMBL/GenBank/DDBJ whole genome shotgun (WGS) entry which is preliminary data.</text>
</comment>
<feature type="region of interest" description="Disordered" evidence="1">
    <location>
        <begin position="140"/>
        <end position="159"/>
    </location>
</feature>
<accession>A0AAD9FVX4</accession>
<dbReference type="Proteomes" id="UP001182556">
    <property type="component" value="Unassembled WGS sequence"/>
</dbReference>
<keyword evidence="3" id="KW-1185">Reference proteome</keyword>
<feature type="region of interest" description="Disordered" evidence="1">
    <location>
        <begin position="26"/>
        <end position="121"/>
    </location>
</feature>
<dbReference type="AlphaFoldDB" id="A0AAD9FVX4"/>
<sequence>MPSYSIYLPPELAALHAVRPSDLPISFRSIPRPQQLDTLSTLDPRESLLDRTRSGSQQDRKGKRKASTDLLEGDNVGRGSHDISKPPAPAMIPTPPAISTHPAQGDKPSPRRRSRRLHNSNYMDQLPALQEADSIISLNTTMSHPSQPGPSTPSGDMSMHNLPKWTVPLSRLSLLPKLLAPDYHHPESPRICLIVCVTGTTRPMARRTKLERARGQDGTLWLAKWDVVAPAASGTSAVGAEQGEVGCTVVLWDKCAKEHGETVRRGDVVLLEHTEFRPASKRDKAQLVLSPSFPDPRVTTLYRTLPRYESTSDYVRTSPRLRSTAGQKIIPEDVALRPDLRVGRSDPAVRRVAEISRWFAGWIGGEPP</sequence>
<evidence type="ECO:0000256" key="1">
    <source>
        <dbReference type="SAM" id="MobiDB-lite"/>
    </source>
</evidence>
<organism evidence="2 3">
    <name type="scientific">Papiliotrema laurentii</name>
    <name type="common">Cryptococcus laurentii</name>
    <dbReference type="NCBI Taxonomy" id="5418"/>
    <lineage>
        <taxon>Eukaryota</taxon>
        <taxon>Fungi</taxon>
        <taxon>Dikarya</taxon>
        <taxon>Basidiomycota</taxon>
        <taxon>Agaricomycotina</taxon>
        <taxon>Tremellomycetes</taxon>
        <taxon>Tremellales</taxon>
        <taxon>Rhynchogastremaceae</taxon>
        <taxon>Papiliotrema</taxon>
    </lineage>
</organism>
<protein>
    <submittedName>
        <fullName evidence="2">Uncharacterized protein</fullName>
    </submittedName>
</protein>
<evidence type="ECO:0000313" key="2">
    <source>
        <dbReference type="EMBL" id="KAK1927168.1"/>
    </source>
</evidence>
<feature type="compositionally biased region" description="Pro residues" evidence="1">
    <location>
        <begin position="86"/>
        <end position="96"/>
    </location>
</feature>
<dbReference type="EMBL" id="JAODAN010000001">
    <property type="protein sequence ID" value="KAK1927168.1"/>
    <property type="molecule type" value="Genomic_DNA"/>
</dbReference>
<feature type="compositionally biased region" description="Basic and acidic residues" evidence="1">
    <location>
        <begin position="43"/>
        <end position="53"/>
    </location>
</feature>